<evidence type="ECO:0000313" key="1">
    <source>
        <dbReference type="EMBL" id="CFE48140.1"/>
    </source>
</evidence>
<name>A0A0T7LQF1_MYCTX</name>
<dbReference type="Proteomes" id="UP000048289">
    <property type="component" value="Unassembled WGS sequence"/>
</dbReference>
<evidence type="ECO:0000313" key="7">
    <source>
        <dbReference type="Proteomes" id="UP000048289"/>
    </source>
</evidence>
<evidence type="ECO:0000313" key="3">
    <source>
        <dbReference type="EMBL" id="CNV58586.1"/>
    </source>
</evidence>
<dbReference type="Proteomes" id="UP000049023">
    <property type="component" value="Unassembled WGS sequence"/>
</dbReference>
<reference evidence="5 6" key="1">
    <citation type="submission" date="2015-03" db="EMBL/GenBank/DDBJ databases">
        <authorList>
            <consortium name="Pathogen Informatics"/>
        </authorList>
    </citation>
    <scope>NUCLEOTIDE SEQUENCE [LARGE SCALE GENOMIC DNA]</scope>
    <source>
        <strain evidence="2 8">Bir 187</strain>
        <strain evidence="3 6">D00501624</strain>
        <strain evidence="1 7">G09901357</strain>
        <strain evidence="5">K00500041</strain>
    </source>
</reference>
<dbReference type="AlphaFoldDB" id="A0A0T7LQF1"/>
<organism evidence="4 5">
    <name type="scientific">Mycobacterium tuberculosis</name>
    <dbReference type="NCBI Taxonomy" id="1773"/>
    <lineage>
        <taxon>Bacteria</taxon>
        <taxon>Bacillati</taxon>
        <taxon>Actinomycetota</taxon>
        <taxon>Actinomycetes</taxon>
        <taxon>Mycobacteriales</taxon>
        <taxon>Mycobacteriaceae</taxon>
        <taxon>Mycobacterium</taxon>
        <taxon>Mycobacterium tuberculosis complex</taxon>
    </lineage>
</organism>
<dbReference type="EMBL" id="CQQC01001039">
    <property type="protein sequence ID" value="CNV58586.1"/>
    <property type="molecule type" value="Genomic_DNA"/>
</dbReference>
<sequence>MACPVNAVEITASAMMTGTKVAARLWPNEPIGSKVSPTSRVIGMNMVNSSCSPLRNSSFNSRLNCAASIRGTALGRGSGLKVPAGKAGRLVWVTAATSCR</sequence>
<gene>
    <name evidence="3" type="ORF">ERS007661_02755</name>
    <name evidence="1" type="ORF">ERS007681_04463</name>
    <name evidence="4" type="ORF">ERS007703_04101</name>
    <name evidence="2" type="ORF">ERS027661_04286</name>
</gene>
<dbReference type="EMBL" id="CSAE01000658">
    <property type="protein sequence ID" value="COW71762.1"/>
    <property type="molecule type" value="Genomic_DNA"/>
</dbReference>
<proteinExistence type="predicted"/>
<evidence type="ECO:0000313" key="5">
    <source>
        <dbReference type="Proteomes" id="UP000038802"/>
    </source>
</evidence>
<accession>A0A0T7LQF1</accession>
<dbReference type="EMBL" id="CFOE01001099">
    <property type="protein sequence ID" value="CFE48140.1"/>
    <property type="molecule type" value="Genomic_DNA"/>
</dbReference>
<evidence type="ECO:0000313" key="8">
    <source>
        <dbReference type="Proteomes" id="UP000049023"/>
    </source>
</evidence>
<evidence type="ECO:0000313" key="2">
    <source>
        <dbReference type="EMBL" id="CKT38974.1"/>
    </source>
</evidence>
<dbReference type="EMBL" id="CNFU01001401">
    <property type="protein sequence ID" value="CKT38974.1"/>
    <property type="molecule type" value="Genomic_DNA"/>
</dbReference>
<dbReference type="Proteomes" id="UP000038802">
    <property type="component" value="Unassembled WGS sequence"/>
</dbReference>
<evidence type="ECO:0000313" key="4">
    <source>
        <dbReference type="EMBL" id="COW71762.1"/>
    </source>
</evidence>
<evidence type="ECO:0000313" key="6">
    <source>
        <dbReference type="Proteomes" id="UP000039217"/>
    </source>
</evidence>
<reference evidence="4" key="2">
    <citation type="submission" date="2015-03" db="EMBL/GenBank/DDBJ databases">
        <authorList>
            <person name="Murphy D."/>
        </authorList>
    </citation>
    <scope>NUCLEOTIDE SEQUENCE [LARGE SCALE GENOMIC DNA]</scope>
    <source>
        <strain evidence="4">K00500041</strain>
    </source>
</reference>
<dbReference type="Proteomes" id="UP000039217">
    <property type="component" value="Unassembled WGS sequence"/>
</dbReference>
<protein>
    <submittedName>
        <fullName evidence="4">Uncharacterized protein</fullName>
    </submittedName>
</protein>